<evidence type="ECO:0000313" key="2">
    <source>
        <dbReference type="EMBL" id="BBB32633.1"/>
    </source>
</evidence>
<evidence type="ECO:0008006" key="4">
    <source>
        <dbReference type="Google" id="ProtNLM"/>
    </source>
</evidence>
<dbReference type="RefSeq" id="WP_201328986.1">
    <property type="nucleotide sequence ID" value="NZ_AP017470.1"/>
</dbReference>
<dbReference type="PANTHER" id="PTHR37804">
    <property type="entry name" value="CDAA REGULATORY PROTEIN CDAR"/>
    <property type="match status" value="1"/>
</dbReference>
<evidence type="ECO:0000256" key="1">
    <source>
        <dbReference type="SAM" id="Phobius"/>
    </source>
</evidence>
<organism evidence="2 3">
    <name type="scientific">Thermotomaculum hydrothermale</name>
    <dbReference type="NCBI Taxonomy" id="981385"/>
    <lineage>
        <taxon>Bacteria</taxon>
        <taxon>Pseudomonadati</taxon>
        <taxon>Acidobacteriota</taxon>
        <taxon>Holophagae</taxon>
        <taxon>Thermotomaculales</taxon>
        <taxon>Thermotomaculaceae</taxon>
        <taxon>Thermotomaculum</taxon>
    </lineage>
</organism>
<protein>
    <recommendedName>
        <fullName evidence="4">YbbR family protein</fullName>
    </recommendedName>
</protein>
<dbReference type="Proteomes" id="UP000595564">
    <property type="component" value="Chromosome"/>
</dbReference>
<dbReference type="PANTHER" id="PTHR37804:SF1">
    <property type="entry name" value="CDAA REGULATORY PROTEIN CDAR"/>
    <property type="match status" value="1"/>
</dbReference>
<keyword evidence="1" id="KW-0472">Membrane</keyword>
<keyword evidence="3" id="KW-1185">Reference proteome</keyword>
<dbReference type="AlphaFoldDB" id="A0A7R6PN39"/>
<name>A0A7R6PN39_9BACT</name>
<dbReference type="Pfam" id="PF07949">
    <property type="entry name" value="YbbR"/>
    <property type="match status" value="2"/>
</dbReference>
<keyword evidence="1" id="KW-0812">Transmembrane</keyword>
<dbReference type="KEGG" id="thyd:TTHT_1096"/>
<sequence length="317" mass="36264">MKKIKIFESDWFLKVISLIIAFTMWAYISGQKTPKIIEKNFTAPIYFENTSDNMILTRDVLYEITVQLRGPETIIKKIKSEDVYITIDLKNKKFGLHSIPLTEDLVHKPNGVKVVNIIPNTIQFKIERKVTRLVPIKANLVGDLPDDLEVKKIILSPPTVKVEGPQSVLGKIQYFKTEVIDISDKMKTFETSTVVILNSNFLKLLSEPNIKVKVIIGEKDRVKLFRNITVTLANIGKHTVWINPKKVAVQVKGSKKFVDMVLRKNIKVFVDCKNLKPNEKDYILTPQVDYVGANSEQIKENVKFKTIPSLVNVRVFK</sequence>
<gene>
    <name evidence="2" type="ORF">TTHT_1096</name>
</gene>
<keyword evidence="1" id="KW-1133">Transmembrane helix</keyword>
<reference evidence="2 3" key="1">
    <citation type="journal article" date="2012" name="Extremophiles">
        <title>Thermotomaculum hydrothermale gen. nov., sp. nov., a novel heterotrophic thermophile within the phylum Acidobacteria from a deep-sea hydrothermal vent chimney in the Southern Okinawa Trough.</title>
        <authorList>
            <person name="Izumi H."/>
            <person name="Nunoura T."/>
            <person name="Miyazaki M."/>
            <person name="Mino S."/>
            <person name="Toki T."/>
            <person name="Takai K."/>
            <person name="Sako Y."/>
            <person name="Sawabe T."/>
            <person name="Nakagawa S."/>
        </authorList>
    </citation>
    <scope>NUCLEOTIDE SEQUENCE [LARGE SCALE GENOMIC DNA]</scope>
    <source>
        <strain evidence="2 3">AC55</strain>
    </source>
</reference>
<dbReference type="Gene3D" id="2.170.120.40">
    <property type="entry name" value="YbbR-like domain"/>
    <property type="match status" value="1"/>
</dbReference>
<feature type="transmembrane region" description="Helical" evidence="1">
    <location>
        <begin position="12"/>
        <end position="28"/>
    </location>
</feature>
<dbReference type="Gene3D" id="2.170.120.30">
    <property type="match status" value="2"/>
</dbReference>
<evidence type="ECO:0000313" key="3">
    <source>
        <dbReference type="Proteomes" id="UP000595564"/>
    </source>
</evidence>
<dbReference type="EMBL" id="AP017470">
    <property type="protein sequence ID" value="BBB32633.1"/>
    <property type="molecule type" value="Genomic_DNA"/>
</dbReference>
<accession>A0A7R6PN39</accession>
<dbReference type="InterPro" id="IPR012505">
    <property type="entry name" value="YbbR"/>
</dbReference>
<proteinExistence type="predicted"/>
<dbReference type="InterPro" id="IPR053154">
    <property type="entry name" value="c-di-AMP_regulator"/>
</dbReference>